<dbReference type="EMBL" id="NPEX01000012">
    <property type="protein sequence ID" value="RAI45564.1"/>
    <property type="molecule type" value="Genomic_DNA"/>
</dbReference>
<evidence type="ECO:0000313" key="2">
    <source>
        <dbReference type="Proteomes" id="UP000249130"/>
    </source>
</evidence>
<organism evidence="1 2">
    <name type="scientific">Rhodoplanes roseus</name>
    <dbReference type="NCBI Taxonomy" id="29409"/>
    <lineage>
        <taxon>Bacteria</taxon>
        <taxon>Pseudomonadati</taxon>
        <taxon>Pseudomonadota</taxon>
        <taxon>Alphaproteobacteria</taxon>
        <taxon>Hyphomicrobiales</taxon>
        <taxon>Nitrobacteraceae</taxon>
        <taxon>Rhodoplanes</taxon>
    </lineage>
</organism>
<dbReference type="Proteomes" id="UP000249130">
    <property type="component" value="Unassembled WGS sequence"/>
</dbReference>
<reference evidence="1 2" key="1">
    <citation type="submission" date="2017-07" db="EMBL/GenBank/DDBJ databases">
        <title>Draft Genome Sequences of Select Purple Nonsulfur Bacteria.</title>
        <authorList>
            <person name="Lasarre B."/>
            <person name="Mckinlay J.B."/>
        </authorList>
    </citation>
    <scope>NUCLEOTIDE SEQUENCE [LARGE SCALE GENOMIC DNA]</scope>
    <source>
        <strain evidence="1 2">DSM 5909</strain>
    </source>
</reference>
<dbReference type="Gene3D" id="3.10.450.530">
    <property type="entry name" value="Ribonuclease toxin, BrnT, of type II toxin-antitoxin system"/>
    <property type="match status" value="1"/>
</dbReference>
<dbReference type="InterPro" id="IPR038573">
    <property type="entry name" value="BrnT_sf"/>
</dbReference>
<dbReference type="OrthoDB" id="9798158at2"/>
<accession>A0A327L5U7</accession>
<dbReference type="Pfam" id="PF04365">
    <property type="entry name" value="BrnT_toxin"/>
    <property type="match status" value="1"/>
</dbReference>
<evidence type="ECO:0000313" key="1">
    <source>
        <dbReference type="EMBL" id="RAI45564.1"/>
    </source>
</evidence>
<keyword evidence="2" id="KW-1185">Reference proteome</keyword>
<dbReference type="AlphaFoldDB" id="A0A327L5U7"/>
<protein>
    <recommendedName>
        <fullName evidence="3">BrnT family toxin</fullName>
    </recommendedName>
</protein>
<comment type="caution">
    <text evidence="1">The sequence shown here is derived from an EMBL/GenBank/DDBJ whole genome shotgun (WGS) entry which is preliminary data.</text>
</comment>
<proteinExistence type="predicted"/>
<dbReference type="RefSeq" id="WP_111417579.1">
    <property type="nucleotide sequence ID" value="NZ_NPEX01000012.1"/>
</dbReference>
<gene>
    <name evidence="1" type="ORF">CH341_03145</name>
</gene>
<name>A0A327L5U7_9BRAD</name>
<dbReference type="InterPro" id="IPR007460">
    <property type="entry name" value="BrnT_toxin"/>
</dbReference>
<sequence length="101" mass="11763">MEFSGFDWDPGNRTKCQKHGVSLAEIESLFRGRMRVAPDPAHSVAEERFKAIGRTREGRHVFVVFTLRERDGDVLIRPVSARYMHRQEVWHYEEETSGSDD</sequence>
<evidence type="ECO:0008006" key="3">
    <source>
        <dbReference type="Google" id="ProtNLM"/>
    </source>
</evidence>